<proteinExistence type="predicted"/>
<feature type="domain" description="DUF4349" evidence="2">
    <location>
        <begin position="94"/>
        <end position="303"/>
    </location>
</feature>
<accession>A0A6V8NN44</accession>
<evidence type="ECO:0000313" key="5">
    <source>
        <dbReference type="Proteomes" id="UP000580051"/>
    </source>
</evidence>
<dbReference type="PROSITE" id="PS51257">
    <property type="entry name" value="PROKAR_LIPOPROTEIN"/>
    <property type="match status" value="1"/>
</dbReference>
<dbReference type="Pfam" id="PF14257">
    <property type="entry name" value="DUF4349"/>
    <property type="match status" value="1"/>
</dbReference>
<protein>
    <recommendedName>
        <fullName evidence="2">DUF4349 domain-containing protein</fullName>
    </recommendedName>
</protein>
<dbReference type="InterPro" id="IPR025645">
    <property type="entry name" value="DUF4349"/>
</dbReference>
<evidence type="ECO:0000256" key="1">
    <source>
        <dbReference type="SAM" id="Phobius"/>
    </source>
</evidence>
<organism evidence="3 5">
    <name type="scientific">Candidatus Hakubella thermalkaliphila</name>
    <dbReference type="NCBI Taxonomy" id="2754717"/>
    <lineage>
        <taxon>Bacteria</taxon>
        <taxon>Bacillati</taxon>
        <taxon>Actinomycetota</taxon>
        <taxon>Actinomycetota incertae sedis</taxon>
        <taxon>Candidatus Hakubellales</taxon>
        <taxon>Candidatus Hakubellaceae</taxon>
        <taxon>Candidatus Hakubella</taxon>
    </lineage>
</organism>
<feature type="transmembrane region" description="Helical" evidence="1">
    <location>
        <begin position="12"/>
        <end position="32"/>
    </location>
</feature>
<dbReference type="Proteomes" id="UP000580051">
    <property type="component" value="Unassembled WGS sequence"/>
</dbReference>
<gene>
    <name evidence="3" type="ORF">HKBW3S06_00955</name>
    <name evidence="4" type="ORF">HKBW3S33_01601</name>
</gene>
<dbReference type="EMBL" id="BLRY01000134">
    <property type="protein sequence ID" value="GFP28184.1"/>
    <property type="molecule type" value="Genomic_DNA"/>
</dbReference>
<keyword evidence="6" id="KW-1185">Reference proteome</keyword>
<keyword evidence="1" id="KW-0472">Membrane</keyword>
<sequence>MEARERKWDRRVVLAAALVLVISIILGLAVFACAPARAPAPPELLEKGEEGAAAPQMEALLLEEDASREAVEVGEAVPAEELAVSEAYLPAGKRKVIRNAQTSLEVEEGKFSETFDRIVLLAESVGGWVSSSDSQAWEGELASGTVVIRVPAKNFTSVLTQIKAMGKILSINIQGSDVTPEYVDLESRLRNLKAQERILLELMGKAETIGDTIAVQTQLSYVQQEIEIIKGRMQYLDDLVAFSTIQAYLKEPEVKEREPIEWGFGDAFYSALKMFVEVIQGVIVFLGAVLPLVILGFVIYLPIRYYLRKRRERRTAQQ</sequence>
<dbReference type="Proteomes" id="UP000591948">
    <property type="component" value="Unassembled WGS sequence"/>
</dbReference>
<comment type="caution">
    <text evidence="3">The sequence shown here is derived from an EMBL/GenBank/DDBJ whole genome shotgun (WGS) entry which is preliminary data.</text>
</comment>
<evidence type="ECO:0000313" key="6">
    <source>
        <dbReference type="Proteomes" id="UP000591948"/>
    </source>
</evidence>
<evidence type="ECO:0000313" key="4">
    <source>
        <dbReference type="EMBL" id="GFP28184.1"/>
    </source>
</evidence>
<name>A0A6V8NN44_9ACTN</name>
<dbReference type="RefSeq" id="WP_176226833.1">
    <property type="nucleotide sequence ID" value="NZ_BLRV01000091.1"/>
</dbReference>
<dbReference type="AlphaFoldDB" id="A0A6V8NN44"/>
<keyword evidence="1" id="KW-1133">Transmembrane helix</keyword>
<feature type="transmembrane region" description="Helical" evidence="1">
    <location>
        <begin position="278"/>
        <end position="303"/>
    </location>
</feature>
<keyword evidence="1" id="KW-0812">Transmembrane</keyword>
<evidence type="ECO:0000313" key="3">
    <source>
        <dbReference type="EMBL" id="GFP21728.1"/>
    </source>
</evidence>
<reference evidence="5 6" key="1">
    <citation type="journal article" date="2020" name="Front. Microbiol.">
        <title>Single-cell genomics of novel Actinobacteria with the Wood-Ljungdahl pathway discovered in a serpentinizing system.</title>
        <authorList>
            <person name="Merino N."/>
            <person name="Kawai M."/>
            <person name="Boyd E.S."/>
            <person name="Colman D.R."/>
            <person name="McGlynn S.E."/>
            <person name="Nealson K.H."/>
            <person name="Kurokawa K."/>
            <person name="Hongoh Y."/>
        </authorList>
    </citation>
    <scope>NUCLEOTIDE SEQUENCE [LARGE SCALE GENOMIC DNA]</scope>
    <source>
        <strain evidence="3 5">S06</strain>
        <strain evidence="4 6">S33</strain>
    </source>
</reference>
<dbReference type="EMBL" id="BLRV01000091">
    <property type="protein sequence ID" value="GFP21728.1"/>
    <property type="molecule type" value="Genomic_DNA"/>
</dbReference>
<evidence type="ECO:0000259" key="2">
    <source>
        <dbReference type="Pfam" id="PF14257"/>
    </source>
</evidence>